<keyword evidence="9" id="KW-0804">Transcription</keyword>
<feature type="region of interest" description="Disordered" evidence="13">
    <location>
        <begin position="151"/>
        <end position="182"/>
    </location>
</feature>
<accession>A0A8C4QDW4</accession>
<evidence type="ECO:0000256" key="9">
    <source>
        <dbReference type="ARBA" id="ARBA00023163"/>
    </source>
</evidence>
<feature type="domain" description="BEN" evidence="14">
    <location>
        <begin position="213"/>
        <end position="309"/>
    </location>
</feature>
<evidence type="ECO:0000256" key="11">
    <source>
        <dbReference type="ARBA" id="ARBA00023306"/>
    </source>
</evidence>
<organism evidence="15 16">
    <name type="scientific">Eptatretus burgeri</name>
    <name type="common">Inshore hagfish</name>
    <dbReference type="NCBI Taxonomy" id="7764"/>
    <lineage>
        <taxon>Eukaryota</taxon>
        <taxon>Metazoa</taxon>
        <taxon>Chordata</taxon>
        <taxon>Craniata</taxon>
        <taxon>Vertebrata</taxon>
        <taxon>Cyclostomata</taxon>
        <taxon>Myxini</taxon>
        <taxon>Myxiniformes</taxon>
        <taxon>Myxinidae</taxon>
        <taxon>Eptatretinae</taxon>
        <taxon>Eptatretus</taxon>
    </lineage>
</organism>
<evidence type="ECO:0000256" key="4">
    <source>
        <dbReference type="ARBA" id="ARBA00022491"/>
    </source>
</evidence>
<dbReference type="PROSITE" id="PS51457">
    <property type="entry name" value="BEN"/>
    <property type="match status" value="1"/>
</dbReference>
<dbReference type="GO" id="GO:0006325">
    <property type="term" value="P:chromatin organization"/>
    <property type="evidence" value="ECO:0007669"/>
    <property type="project" value="UniProtKB-KW"/>
</dbReference>
<dbReference type="Pfam" id="PF10523">
    <property type="entry name" value="BEN"/>
    <property type="match status" value="1"/>
</dbReference>
<feature type="coiled-coil region" evidence="12">
    <location>
        <begin position="79"/>
        <end position="113"/>
    </location>
</feature>
<dbReference type="InterPro" id="IPR042343">
    <property type="entry name" value="BANP"/>
</dbReference>
<keyword evidence="8" id="KW-0238">DNA-binding</keyword>
<keyword evidence="5" id="KW-0156">Chromatin regulator</keyword>
<evidence type="ECO:0000256" key="3">
    <source>
        <dbReference type="ARBA" id="ARBA00015794"/>
    </source>
</evidence>
<dbReference type="GeneTree" id="ENSGT00390000011116"/>
<feature type="region of interest" description="Disordered" evidence="13">
    <location>
        <begin position="316"/>
        <end position="335"/>
    </location>
</feature>
<dbReference type="Proteomes" id="UP000694388">
    <property type="component" value="Unplaced"/>
</dbReference>
<dbReference type="Ensembl" id="ENSEBUT00000014582.1">
    <property type="protein sequence ID" value="ENSEBUP00000014006.1"/>
    <property type="gene ID" value="ENSEBUG00000008830.1"/>
</dbReference>
<feature type="compositionally biased region" description="Polar residues" evidence="13">
    <location>
        <begin position="323"/>
        <end position="335"/>
    </location>
</feature>
<evidence type="ECO:0000256" key="5">
    <source>
        <dbReference type="ARBA" id="ARBA00022853"/>
    </source>
</evidence>
<dbReference type="InterPro" id="IPR018379">
    <property type="entry name" value="BEN_domain"/>
</dbReference>
<dbReference type="PANTHER" id="PTHR16243:SF2">
    <property type="entry name" value="PROTEIN BANP"/>
    <property type="match status" value="1"/>
</dbReference>
<name>A0A8C4QDW4_EPTBU</name>
<keyword evidence="6" id="KW-0805">Transcription regulation</keyword>
<keyword evidence="11" id="KW-0131">Cell cycle</keyword>
<evidence type="ECO:0000256" key="8">
    <source>
        <dbReference type="ARBA" id="ARBA00023125"/>
    </source>
</evidence>
<evidence type="ECO:0000313" key="15">
    <source>
        <dbReference type="Ensembl" id="ENSEBUP00000014006.1"/>
    </source>
</evidence>
<reference evidence="15" key="2">
    <citation type="submission" date="2025-09" db="UniProtKB">
        <authorList>
            <consortium name="Ensembl"/>
        </authorList>
    </citation>
    <scope>IDENTIFICATION</scope>
</reference>
<comment type="subcellular location">
    <subcellularLocation>
        <location evidence="1">Nucleus</location>
    </subcellularLocation>
</comment>
<keyword evidence="10" id="KW-0539">Nucleus</keyword>
<evidence type="ECO:0000256" key="12">
    <source>
        <dbReference type="SAM" id="Coils"/>
    </source>
</evidence>
<keyword evidence="4" id="KW-0678">Repressor</keyword>
<evidence type="ECO:0000313" key="16">
    <source>
        <dbReference type="Proteomes" id="UP000694388"/>
    </source>
</evidence>
<evidence type="ECO:0000256" key="7">
    <source>
        <dbReference type="ARBA" id="ARBA00023054"/>
    </source>
</evidence>
<sequence length="442" mass="48590">MCAVGVSHSRMSERTKMDEMDVIQIAVGELATGQDIKLRGRMVTSNDDGNASVKRKRVDLCRSAQAQEATVKTILFSINQTICQRLESVESKLVALEKRCQQMEDKLDHMLSQTTSAPMQVPMVAGSPWGVTQSNMKVRSCVPGRRHGPIVVRVRDGDDLPNEDGGSGSETGEGNSNGLSTSPLRGAKVTFITLNSEDDYPDGSWLGDENNLELRVRCPISPSDMFHISNSCRTAEKVALTLLDYLFHREVQAASNLSGQGKHGKKQLDPLMIYGIRCHLFHKFGITEGDWYRIKQSIDSKCRTAWRRKQRGQSLSVKGFSRRAQNPVSAPASPSIQTNEVACSDMNCSDMTCTAPDVSAAGVQSYTLASGQEVHIQQLGEDGQILPPGNIHIHQVHVSQDGQIGREGKAGQMDSRQAIKQTDKTWGDKGKRHADRLLAKYL</sequence>
<evidence type="ECO:0000256" key="2">
    <source>
        <dbReference type="ARBA" id="ARBA00009735"/>
    </source>
</evidence>
<dbReference type="GO" id="GO:0003677">
    <property type="term" value="F:DNA binding"/>
    <property type="evidence" value="ECO:0007669"/>
    <property type="project" value="UniProtKB-KW"/>
</dbReference>
<reference evidence="15" key="1">
    <citation type="submission" date="2025-08" db="UniProtKB">
        <authorList>
            <consortium name="Ensembl"/>
        </authorList>
    </citation>
    <scope>IDENTIFICATION</scope>
</reference>
<evidence type="ECO:0000256" key="10">
    <source>
        <dbReference type="ARBA" id="ARBA00023242"/>
    </source>
</evidence>
<evidence type="ECO:0000256" key="1">
    <source>
        <dbReference type="ARBA" id="ARBA00004123"/>
    </source>
</evidence>
<dbReference type="GO" id="GO:0005634">
    <property type="term" value="C:nucleus"/>
    <property type="evidence" value="ECO:0007669"/>
    <property type="project" value="UniProtKB-SubCell"/>
</dbReference>
<evidence type="ECO:0000256" key="13">
    <source>
        <dbReference type="SAM" id="MobiDB-lite"/>
    </source>
</evidence>
<dbReference type="Gene3D" id="1.10.10.2590">
    <property type="entry name" value="BEN domain"/>
    <property type="match status" value="1"/>
</dbReference>
<protein>
    <recommendedName>
        <fullName evidence="3">Protein BANP</fullName>
    </recommendedName>
</protein>
<dbReference type="GO" id="GO:0034504">
    <property type="term" value="P:protein localization to nucleus"/>
    <property type="evidence" value="ECO:0007669"/>
    <property type="project" value="TreeGrafter"/>
</dbReference>
<dbReference type="SMART" id="SM01025">
    <property type="entry name" value="BEN"/>
    <property type="match status" value="1"/>
</dbReference>
<keyword evidence="7 12" id="KW-0175">Coiled coil</keyword>
<evidence type="ECO:0000256" key="6">
    <source>
        <dbReference type="ARBA" id="ARBA00023015"/>
    </source>
</evidence>
<dbReference type="PANTHER" id="PTHR16243">
    <property type="entry name" value="BTG3-ASSOCIATED NUCLEAR PROTEIN BANP"/>
    <property type="match status" value="1"/>
</dbReference>
<comment type="similarity">
    <text evidence="2">Belongs to the BANP/SMAR1 family.</text>
</comment>
<proteinExistence type="inferred from homology"/>
<keyword evidence="16" id="KW-1185">Reference proteome</keyword>
<dbReference type="AlphaFoldDB" id="A0A8C4QDW4"/>
<dbReference type="GO" id="GO:0042177">
    <property type="term" value="P:negative regulation of protein catabolic process"/>
    <property type="evidence" value="ECO:0007669"/>
    <property type="project" value="TreeGrafter"/>
</dbReference>
<dbReference type="FunFam" id="1.10.10.2590:FF:000001">
    <property type="entry name" value="protein BANP isoform X1"/>
    <property type="match status" value="1"/>
</dbReference>
<evidence type="ECO:0000259" key="14">
    <source>
        <dbReference type="PROSITE" id="PS51457"/>
    </source>
</evidence>